<dbReference type="NCBIfam" id="NF040946">
    <property type="entry name" value="PSII_PsbP"/>
    <property type="match status" value="1"/>
</dbReference>
<organism evidence="3 4">
    <name type="scientific">Sphagnum troendelagicum</name>
    <dbReference type="NCBI Taxonomy" id="128251"/>
    <lineage>
        <taxon>Eukaryota</taxon>
        <taxon>Viridiplantae</taxon>
        <taxon>Streptophyta</taxon>
        <taxon>Embryophyta</taxon>
        <taxon>Bryophyta</taxon>
        <taxon>Sphagnophytina</taxon>
        <taxon>Sphagnopsida</taxon>
        <taxon>Sphagnales</taxon>
        <taxon>Sphagnaceae</taxon>
        <taxon>Sphagnum</taxon>
    </lineage>
</organism>
<reference evidence="3" key="1">
    <citation type="submission" date="2024-02" db="EMBL/GenBank/DDBJ databases">
        <authorList>
            <consortium name="ELIXIR-Norway"/>
            <consortium name="Elixir Norway"/>
        </authorList>
    </citation>
    <scope>NUCLEOTIDE SEQUENCE</scope>
</reference>
<keyword evidence="4" id="KW-1185">Reference proteome</keyword>
<dbReference type="Gene3D" id="3.40.1000.10">
    <property type="entry name" value="Mog1/PsbP, alpha/beta/alpha sandwich"/>
    <property type="match status" value="1"/>
</dbReference>
<proteinExistence type="predicted"/>
<evidence type="ECO:0000313" key="3">
    <source>
        <dbReference type="EMBL" id="CAK9223123.1"/>
    </source>
</evidence>
<keyword evidence="1" id="KW-0732">Signal</keyword>
<dbReference type="PANTHER" id="PTHR31407">
    <property type="match status" value="1"/>
</dbReference>
<feature type="domain" description="PsbP C-terminal" evidence="2">
    <location>
        <begin position="150"/>
        <end position="329"/>
    </location>
</feature>
<dbReference type="EMBL" id="OZ019896">
    <property type="protein sequence ID" value="CAK9223123.1"/>
    <property type="molecule type" value="Genomic_DNA"/>
</dbReference>
<dbReference type="Pfam" id="PF01789">
    <property type="entry name" value="PsbP"/>
    <property type="match status" value="1"/>
</dbReference>
<gene>
    <name evidence="3" type="ORF">CSSPTR1EN2_LOCUS16674</name>
</gene>
<dbReference type="Proteomes" id="UP001497512">
    <property type="component" value="Chromosome 4"/>
</dbReference>
<evidence type="ECO:0000256" key="1">
    <source>
        <dbReference type="SAM" id="SignalP"/>
    </source>
</evidence>
<accession>A0ABP0UJL0</accession>
<dbReference type="InterPro" id="IPR016123">
    <property type="entry name" value="Mog1/PsbP_a/b/a-sand"/>
</dbReference>
<name>A0ABP0UJL0_9BRYO</name>
<dbReference type="InterPro" id="IPR002683">
    <property type="entry name" value="PsbP_C"/>
</dbReference>
<dbReference type="SUPFAM" id="SSF55724">
    <property type="entry name" value="Mog1p/PsbP-like"/>
    <property type="match status" value="1"/>
</dbReference>
<feature type="signal peptide" evidence="1">
    <location>
        <begin position="1"/>
        <end position="19"/>
    </location>
</feature>
<dbReference type="PANTHER" id="PTHR31407:SF16">
    <property type="entry name" value="PSBP DOMAIN-CONTAINING PROTEIN 7, CHLOROPLASTIC"/>
    <property type="match status" value="1"/>
</dbReference>
<protein>
    <recommendedName>
        <fullName evidence="2">PsbP C-terminal domain-containing protein</fullName>
    </recommendedName>
</protein>
<evidence type="ECO:0000313" key="4">
    <source>
        <dbReference type="Proteomes" id="UP001497512"/>
    </source>
</evidence>
<sequence>MGVLGMSLLLQLNLPPASSTLPCIISPAQGSSCRRRICVGGRVEGRSVRRKDGVRSGRKQLGFLVAASLQDEKEAATTSSSTTTESSSDTSVVSSSSASWVVPRRFVLGTSVGLLVALGANFLGVTSALLSLNPALSRAARVDVLYPVQGYKRCLETSRGFEFIYPAQWVGDQRLLYRAVERAERERSLDLPSLQQQQNRRSSIDPVVAFGPPGSNGELNVSIVVAPTLPSFTLEKLGGPKEAGETLLHRFIAPEGSNKVANLVNAERRDNMGVVFYTLEYIVEGPAFSRHNVAVYATSGGELFSLNAQSPKALWPNVQNQFREMANSFGLLR</sequence>
<feature type="chain" id="PRO_5046891498" description="PsbP C-terminal domain-containing protein" evidence="1">
    <location>
        <begin position="20"/>
        <end position="333"/>
    </location>
</feature>
<evidence type="ECO:0000259" key="2">
    <source>
        <dbReference type="Pfam" id="PF01789"/>
    </source>
</evidence>